<reference evidence="1 2" key="1">
    <citation type="submission" date="2011-11" db="EMBL/GenBank/DDBJ databases">
        <title>Complete sequence of Granulicella mallensis MP5ACTX8.</title>
        <authorList>
            <consortium name="US DOE Joint Genome Institute"/>
            <person name="Lucas S."/>
            <person name="Copeland A."/>
            <person name="Lapidus A."/>
            <person name="Cheng J.-F."/>
            <person name="Goodwin L."/>
            <person name="Pitluck S."/>
            <person name="Peters L."/>
            <person name="Lu M."/>
            <person name="Detter J.C."/>
            <person name="Han C."/>
            <person name="Tapia R."/>
            <person name="Land M."/>
            <person name="Hauser L."/>
            <person name="Kyrpides N."/>
            <person name="Ivanova N."/>
            <person name="Mikhailova N."/>
            <person name="Pagani I."/>
            <person name="Rawat S."/>
            <person name="Mannisto M."/>
            <person name="Haggblom M."/>
            <person name="Woyke T."/>
        </authorList>
    </citation>
    <scope>NUCLEOTIDE SEQUENCE [LARGE SCALE GENOMIC DNA]</scope>
    <source>
        <strain evidence="2">ATCC BAA-1857 / DSM 23137 / MP5ACTX8</strain>
    </source>
</reference>
<gene>
    <name evidence="1" type="ordered locus">AciX8_0061</name>
</gene>
<evidence type="ECO:0000313" key="1">
    <source>
        <dbReference type="EMBL" id="AEU34421.1"/>
    </source>
</evidence>
<dbReference type="RefSeq" id="WP_014263305.1">
    <property type="nucleotide sequence ID" value="NC_016631.1"/>
</dbReference>
<accession>G8NXS6</accession>
<dbReference type="AlphaFoldDB" id="G8NXS6"/>
<organism evidence="1 2">
    <name type="scientific">Granulicella mallensis (strain ATCC BAA-1857 / DSM 23137 / MP5ACTX8)</name>
    <dbReference type="NCBI Taxonomy" id="682795"/>
    <lineage>
        <taxon>Bacteria</taxon>
        <taxon>Pseudomonadati</taxon>
        <taxon>Acidobacteriota</taxon>
        <taxon>Terriglobia</taxon>
        <taxon>Terriglobales</taxon>
        <taxon>Acidobacteriaceae</taxon>
        <taxon>Granulicella</taxon>
    </lineage>
</organism>
<sequence length="112" mass="12282">MGKAYVKGGTPVGSVSLCRTCTSAQIMTGYRESELITICDNVHPNIVVPFNIYECTGYYDKNRPSWDEMKKLAINVAPGPLKPVGFKVGIGFREAAVTVGEPDEDEYDDDDD</sequence>
<keyword evidence="2" id="KW-1185">Reference proteome</keyword>
<protein>
    <submittedName>
        <fullName evidence="1">Uncharacterized protein</fullName>
    </submittedName>
</protein>
<proteinExistence type="predicted"/>
<evidence type="ECO:0000313" key="2">
    <source>
        <dbReference type="Proteomes" id="UP000007113"/>
    </source>
</evidence>
<dbReference type="Proteomes" id="UP000007113">
    <property type="component" value="Chromosome"/>
</dbReference>
<name>G8NXS6_GRAMM</name>
<dbReference type="eggNOG" id="ENOG502ZKJ9">
    <property type="taxonomic scope" value="Bacteria"/>
</dbReference>
<dbReference type="HOGENOM" id="CLU_2142372_0_0_0"/>
<dbReference type="EMBL" id="CP003130">
    <property type="protein sequence ID" value="AEU34421.1"/>
    <property type="molecule type" value="Genomic_DNA"/>
</dbReference>
<dbReference type="KEGG" id="gma:AciX8_0061"/>